<proteinExistence type="predicted"/>
<name>A0ABQ9G3G1_9NEOP</name>
<protein>
    <submittedName>
        <fullName evidence="1">Uncharacterized protein</fullName>
    </submittedName>
</protein>
<accession>A0ABQ9G3G1</accession>
<gene>
    <name evidence="1" type="ORF">PR048_032869</name>
</gene>
<keyword evidence="2" id="KW-1185">Reference proteome</keyword>
<dbReference type="InterPro" id="IPR036397">
    <property type="entry name" value="RNaseH_sf"/>
</dbReference>
<dbReference type="Gene3D" id="3.30.420.10">
    <property type="entry name" value="Ribonuclease H-like superfamily/Ribonuclease H"/>
    <property type="match status" value="1"/>
</dbReference>
<organism evidence="1 2">
    <name type="scientific">Dryococelus australis</name>
    <dbReference type="NCBI Taxonomy" id="614101"/>
    <lineage>
        <taxon>Eukaryota</taxon>
        <taxon>Metazoa</taxon>
        <taxon>Ecdysozoa</taxon>
        <taxon>Arthropoda</taxon>
        <taxon>Hexapoda</taxon>
        <taxon>Insecta</taxon>
        <taxon>Pterygota</taxon>
        <taxon>Neoptera</taxon>
        <taxon>Polyneoptera</taxon>
        <taxon>Phasmatodea</taxon>
        <taxon>Verophasmatodea</taxon>
        <taxon>Anareolatae</taxon>
        <taxon>Phasmatidae</taxon>
        <taxon>Eurycanthinae</taxon>
        <taxon>Dryococelus</taxon>
    </lineage>
</organism>
<reference evidence="1 2" key="1">
    <citation type="submission" date="2023-02" db="EMBL/GenBank/DDBJ databases">
        <title>LHISI_Scaffold_Assembly.</title>
        <authorList>
            <person name="Stuart O.P."/>
            <person name="Cleave R."/>
            <person name="Magrath M.J.L."/>
            <person name="Mikheyev A.S."/>
        </authorList>
    </citation>
    <scope>NUCLEOTIDE SEQUENCE [LARGE SCALE GENOMIC DNA]</scope>
    <source>
        <strain evidence="1">Daus_M_001</strain>
        <tissue evidence="1">Leg muscle</tissue>
    </source>
</reference>
<evidence type="ECO:0000313" key="1">
    <source>
        <dbReference type="EMBL" id="KAJ8867007.1"/>
    </source>
</evidence>
<comment type="caution">
    <text evidence="1">The sequence shown here is derived from an EMBL/GenBank/DDBJ whole genome shotgun (WGS) entry which is preliminary data.</text>
</comment>
<sequence length="842" mass="94252">MQPSKRMLTDLLRYSYATNKFSVVFSDESNFNLFRKNGRVLVWRRSNTALDMLNLQATMKHGGGGVMEWHTIGGEATGNLVHSKSKRLREVIYRRGWHTKYWGAEALLRFSHKEEGRTPADLTRRPHESVSANEGAYTLGQVNVGIAQTSPPPLPISQHVPTTSLSRHSGQRRPHSFMRLALIPPATLSRVGLGPLICLCLDVYAWNSLYIRRVLLQMEITGVSPMFVSSNGTVSVISKYFACASDLIVSEHLALERKRICKYKQTKQSAISSIGTRRQYIRGSGGVMVRLLTSHLGDRVRFPVGGRPRIFSCGNRAGRCHWSAGFLGDLPPLHSSAALCFTLIGSQAPDVKSRPDLFTHGTDVRGALVDVSCVAQSDRKSGPNIVTMWCITCQATAEYMSLYNDVIPYLLRHISFLYIGFTAALKTGNAGIFTSHSGISPCQPHTSILDTRSRRFLFCWLLLSLLVFYRSELSLSFTHQLNLARRAVTVLYRSPRPPARFNAPRVALRERCRVSSTFRRNGYRVGSLHVINMQPPVCRSSVRSKQSFDLLPPLSYNCCPSLSLARTGFLFLESPSVRQEHPSAPQAEKRFRQPATHRFFSPSIESDSQQSVIRRSVGSENVQCHHPTTPTFSSRKLTERKQEAMRLVEVHVTDGRLTDETEGCESSFTIAHRIRLSSVKRSSVSQLSDLKPNFHCYARQVLHHIAAKRMPLNWHSAAQCSATMCVKAVHDKVSTFENNLRKKSLLQPPFILTGALSDTRPVKLVTMDGIILDARSTVSCESLYLELHSATQFECRGRLTSYEAAGGNLGKECLRTHDDFGQKRTPYSILQACPSPNLSRFI</sequence>
<dbReference type="EMBL" id="JARBHB010000016">
    <property type="protein sequence ID" value="KAJ8867007.1"/>
    <property type="molecule type" value="Genomic_DNA"/>
</dbReference>
<evidence type="ECO:0000313" key="2">
    <source>
        <dbReference type="Proteomes" id="UP001159363"/>
    </source>
</evidence>
<dbReference type="Proteomes" id="UP001159363">
    <property type="component" value="Chromosome 15"/>
</dbReference>